<feature type="compositionally biased region" description="Basic and acidic residues" evidence="1">
    <location>
        <begin position="44"/>
        <end position="54"/>
    </location>
</feature>
<feature type="compositionally biased region" description="Basic and acidic residues" evidence="1">
    <location>
        <begin position="353"/>
        <end position="369"/>
    </location>
</feature>
<organism evidence="2 3">
    <name type="scientific">Heliocybe sulcata</name>
    <dbReference type="NCBI Taxonomy" id="5364"/>
    <lineage>
        <taxon>Eukaryota</taxon>
        <taxon>Fungi</taxon>
        <taxon>Dikarya</taxon>
        <taxon>Basidiomycota</taxon>
        <taxon>Agaricomycotina</taxon>
        <taxon>Agaricomycetes</taxon>
        <taxon>Gloeophyllales</taxon>
        <taxon>Gloeophyllaceae</taxon>
        <taxon>Heliocybe</taxon>
    </lineage>
</organism>
<reference evidence="2 3" key="1">
    <citation type="journal article" date="2019" name="Nat. Ecol. Evol.">
        <title>Megaphylogeny resolves global patterns of mushroom evolution.</title>
        <authorList>
            <person name="Varga T."/>
            <person name="Krizsan K."/>
            <person name="Foldi C."/>
            <person name="Dima B."/>
            <person name="Sanchez-Garcia M."/>
            <person name="Sanchez-Ramirez S."/>
            <person name="Szollosi G.J."/>
            <person name="Szarkandi J.G."/>
            <person name="Papp V."/>
            <person name="Albert L."/>
            <person name="Andreopoulos W."/>
            <person name="Angelini C."/>
            <person name="Antonin V."/>
            <person name="Barry K.W."/>
            <person name="Bougher N.L."/>
            <person name="Buchanan P."/>
            <person name="Buyck B."/>
            <person name="Bense V."/>
            <person name="Catcheside P."/>
            <person name="Chovatia M."/>
            <person name="Cooper J."/>
            <person name="Damon W."/>
            <person name="Desjardin D."/>
            <person name="Finy P."/>
            <person name="Geml J."/>
            <person name="Haridas S."/>
            <person name="Hughes K."/>
            <person name="Justo A."/>
            <person name="Karasinski D."/>
            <person name="Kautmanova I."/>
            <person name="Kiss B."/>
            <person name="Kocsube S."/>
            <person name="Kotiranta H."/>
            <person name="LaButti K.M."/>
            <person name="Lechner B.E."/>
            <person name="Liimatainen K."/>
            <person name="Lipzen A."/>
            <person name="Lukacs Z."/>
            <person name="Mihaltcheva S."/>
            <person name="Morgado L.N."/>
            <person name="Niskanen T."/>
            <person name="Noordeloos M.E."/>
            <person name="Ohm R.A."/>
            <person name="Ortiz-Santana B."/>
            <person name="Ovrebo C."/>
            <person name="Racz N."/>
            <person name="Riley R."/>
            <person name="Savchenko A."/>
            <person name="Shiryaev A."/>
            <person name="Soop K."/>
            <person name="Spirin V."/>
            <person name="Szebenyi C."/>
            <person name="Tomsovsky M."/>
            <person name="Tulloss R.E."/>
            <person name="Uehling J."/>
            <person name="Grigoriev I.V."/>
            <person name="Vagvolgyi C."/>
            <person name="Papp T."/>
            <person name="Martin F.M."/>
            <person name="Miettinen O."/>
            <person name="Hibbett D.S."/>
            <person name="Nagy L.G."/>
        </authorList>
    </citation>
    <scope>NUCLEOTIDE SEQUENCE [LARGE SCALE GENOMIC DNA]</scope>
    <source>
        <strain evidence="2 3">OMC1185</strain>
    </source>
</reference>
<evidence type="ECO:0000313" key="2">
    <source>
        <dbReference type="EMBL" id="TFK45265.1"/>
    </source>
</evidence>
<proteinExistence type="predicted"/>
<sequence length="514" mass="55224">MPADKENITPALRRSARLLSQAPEVSPLDAPSRASIGFSHLSHSHTDKEHESATARRSARLSSGVQSVTPQSALARRGAELRSVPGNTRRTPAPRESAGRPSRASSVALRCTPSARSRMHEKLHPMPSEAAPKKRRRKSTLGIRKKRRAVKKDSAHRVSEVKTEDEEPGTESSQSRESPEQHLPSPACQLMELEEGTDAPSANDPASTTEAALKPTEEAADVEPAETAAFEGASVPQCGPSGRSSAKAQLRPVLFETGPKRRRRRSTLGTRKKKRSVKEDPVPTSSQVEPAEEENITESSQLQKSPKDDVSISQVAEAPDAAGPDRSSSAADVVLEYAGHATPVGPLEPPSRAADEQPEREDEQLKAAAEKPATMDEEPTAVDEEPTTEISQLEQDVDPAIAEPPLIPMPEIYANISSSSEGPGICIALLSSSLPGFLVQGDPAFEAALPLIASGDTDAMSPEVQRWNVALQHSQLNAGLDQSRCPEGMTAVMVGVHPAYYDWNPDHISNWFDC</sequence>
<protein>
    <submittedName>
        <fullName evidence="2">Uncharacterized protein</fullName>
    </submittedName>
</protein>
<feature type="compositionally biased region" description="Basic residues" evidence="1">
    <location>
        <begin position="260"/>
        <end position="276"/>
    </location>
</feature>
<feature type="compositionally biased region" description="Basic residues" evidence="1">
    <location>
        <begin position="133"/>
        <end position="150"/>
    </location>
</feature>
<feature type="region of interest" description="Disordered" evidence="1">
    <location>
        <begin position="1"/>
        <end position="391"/>
    </location>
</feature>
<feature type="compositionally biased region" description="Acidic residues" evidence="1">
    <location>
        <begin position="375"/>
        <end position="387"/>
    </location>
</feature>
<accession>A0A5C3MKQ2</accession>
<gene>
    <name evidence="2" type="ORF">OE88DRAFT_1231624</name>
</gene>
<evidence type="ECO:0000313" key="3">
    <source>
        <dbReference type="Proteomes" id="UP000305948"/>
    </source>
</evidence>
<dbReference type="EMBL" id="ML213549">
    <property type="protein sequence ID" value="TFK45265.1"/>
    <property type="molecule type" value="Genomic_DNA"/>
</dbReference>
<dbReference type="Proteomes" id="UP000305948">
    <property type="component" value="Unassembled WGS sequence"/>
</dbReference>
<keyword evidence="3" id="KW-1185">Reference proteome</keyword>
<dbReference type="AlphaFoldDB" id="A0A5C3MKQ2"/>
<name>A0A5C3MKQ2_9AGAM</name>
<feature type="compositionally biased region" description="Basic and acidic residues" evidence="1">
    <location>
        <begin position="151"/>
        <end position="162"/>
    </location>
</feature>
<evidence type="ECO:0000256" key="1">
    <source>
        <dbReference type="SAM" id="MobiDB-lite"/>
    </source>
</evidence>